<keyword evidence="5 9" id="KW-0798">TonB box</keyword>
<comment type="subcellular location">
    <subcellularLocation>
        <location evidence="1 8">Cell outer membrane</location>
        <topology evidence="1 8">Multi-pass membrane protein</topology>
    </subcellularLocation>
</comment>
<comment type="similarity">
    <text evidence="8 9">Belongs to the TonB-dependent receptor family.</text>
</comment>
<keyword evidence="7 8" id="KW-0998">Cell outer membrane</keyword>
<accession>A0A386HQ29</accession>
<name>A0A386HQ29_9BACT</name>
<sequence length="971" mass="105696">MSFMTFAQTKKIRGIVTDENNNPLSGVSVKIQESIKGTFTDSSGNFTLEDPTSAALVFSYIGYADTIIKPTGNTLLKVILRSQNNGLKTVTLVSIGYGTLDKKEVTSAITHVDAKDMLIGANNDPLMGLQGKVAGLTIQNTGSANPNSSATLQLRGVSSMGAGTTPLYIIDGVPGNIDNINQDAIVSVDVLKGGAASAIYGTRGSNGVVLITTKSGTLNSSTMYDVNAFWNFPTNQLQVLSKADYLAKIPNAVDFGSNTDWLKAVTRQPSFGQKHTLQFSGGSAKDNFFATIDYGDAQGLDLRATKQQYGGRLSFNHTSGNGFFNVKLNIAPRIANTNTNGGGFGAALVLNPTLPIYDSTGGYAFFNGAFAYNNPVEAAKVILNKQQIKELDMNAAVTLNILKNLNTTVTIGQTNFDMKTLGFTPSTLTTVQVVNSGNGRNVASQKQENTTQKTLEWVGNYSLNIHKHSFKALAGYSYYNNNYQEFDANNEGMPFDAFQWNNLGSGLYNQELGVTGMGSTQKSNTLIAFFGRVIYDYGKKYFLTASLRHEGSTRFGTNNKWGDFPAVSAAWNVSDESFMRGTSKWLNYLKFRADYGVTGNQDFDDYTSLQTYGGYGYYPYDGTYLQDYGPSQNVNPYLQWEKGINFNVGLDFGLLNNRVSGSLNYYTRKNKNLLYKVSVPIPPNAQSNTEVNLGTMVNSGIEISINAALVRSKNFSWDLSFNGNTNSNKLTSFSNQLYSGVPYLNGPGMPAPGSPGYLQRDSENVRIGEFYTLKSAGVDSTGALQVYNAAGEIIPANKASNSDKRNVGNGLPKFMASLGNDFKYKNWDLSIALRGAFGYKIFNVNAFYLGTPAQQNGAANLLTSAFDKKSRYSKLTNPKTVAILSDYFLEPGDFVKIDNVSLGYTKRFSSNFHAFRSIRVYATARNLHTFTKYTGGDPDAVPTTGLWPGTNYGIGYYPAALQLLFGLQIHF</sequence>
<keyword evidence="13" id="KW-1185">Reference proteome</keyword>
<evidence type="ECO:0000256" key="9">
    <source>
        <dbReference type="RuleBase" id="RU003357"/>
    </source>
</evidence>
<dbReference type="NCBIfam" id="TIGR04057">
    <property type="entry name" value="SusC_RagA_signa"/>
    <property type="match status" value="1"/>
</dbReference>
<dbReference type="SUPFAM" id="SSF49464">
    <property type="entry name" value="Carboxypeptidase regulatory domain-like"/>
    <property type="match status" value="1"/>
</dbReference>
<dbReference type="Pfam" id="PF13715">
    <property type="entry name" value="CarbopepD_reg_2"/>
    <property type="match status" value="1"/>
</dbReference>
<dbReference type="InterPro" id="IPR008969">
    <property type="entry name" value="CarboxyPept-like_regulatory"/>
</dbReference>
<evidence type="ECO:0000256" key="3">
    <source>
        <dbReference type="ARBA" id="ARBA00022452"/>
    </source>
</evidence>
<feature type="domain" description="TonB-dependent receptor plug" evidence="11">
    <location>
        <begin position="101"/>
        <end position="208"/>
    </location>
</feature>
<dbReference type="Pfam" id="PF00593">
    <property type="entry name" value="TonB_dep_Rec_b-barrel"/>
    <property type="match status" value="1"/>
</dbReference>
<dbReference type="InterPro" id="IPR039426">
    <property type="entry name" value="TonB-dep_rcpt-like"/>
</dbReference>
<dbReference type="GO" id="GO:0009279">
    <property type="term" value="C:cell outer membrane"/>
    <property type="evidence" value="ECO:0007669"/>
    <property type="project" value="UniProtKB-SubCell"/>
</dbReference>
<protein>
    <submittedName>
        <fullName evidence="12">SusC/RagA family TonB-linked outer membrane protein</fullName>
    </submittedName>
</protein>
<dbReference type="Pfam" id="PF07715">
    <property type="entry name" value="Plug"/>
    <property type="match status" value="1"/>
</dbReference>
<dbReference type="EMBL" id="CP032489">
    <property type="protein sequence ID" value="AYD47769.1"/>
    <property type="molecule type" value="Genomic_DNA"/>
</dbReference>
<organism evidence="12 13">
    <name type="scientific">Arachidicoccus soli</name>
    <dbReference type="NCBI Taxonomy" id="2341117"/>
    <lineage>
        <taxon>Bacteria</taxon>
        <taxon>Pseudomonadati</taxon>
        <taxon>Bacteroidota</taxon>
        <taxon>Chitinophagia</taxon>
        <taxon>Chitinophagales</taxon>
        <taxon>Chitinophagaceae</taxon>
        <taxon>Arachidicoccus</taxon>
    </lineage>
</organism>
<keyword evidence="4 8" id="KW-0812">Transmembrane</keyword>
<dbReference type="KEGG" id="ark:D6B99_09305"/>
<dbReference type="InterPro" id="IPR023997">
    <property type="entry name" value="TonB-dep_OMP_SusC/RagA_CS"/>
</dbReference>
<dbReference type="SUPFAM" id="SSF56935">
    <property type="entry name" value="Porins"/>
    <property type="match status" value="1"/>
</dbReference>
<evidence type="ECO:0000256" key="7">
    <source>
        <dbReference type="ARBA" id="ARBA00023237"/>
    </source>
</evidence>
<dbReference type="Gene3D" id="2.170.130.10">
    <property type="entry name" value="TonB-dependent receptor, plug domain"/>
    <property type="match status" value="1"/>
</dbReference>
<dbReference type="InterPro" id="IPR023996">
    <property type="entry name" value="TonB-dep_OMP_SusC/RagA"/>
</dbReference>
<dbReference type="Proteomes" id="UP000266118">
    <property type="component" value="Chromosome"/>
</dbReference>
<evidence type="ECO:0000256" key="8">
    <source>
        <dbReference type="PROSITE-ProRule" id="PRU01360"/>
    </source>
</evidence>
<proteinExistence type="inferred from homology"/>
<dbReference type="NCBIfam" id="TIGR04056">
    <property type="entry name" value="OMP_RagA_SusC"/>
    <property type="match status" value="1"/>
</dbReference>
<gene>
    <name evidence="12" type="ORF">D6B99_09305</name>
</gene>
<evidence type="ECO:0000259" key="10">
    <source>
        <dbReference type="Pfam" id="PF00593"/>
    </source>
</evidence>
<evidence type="ECO:0000256" key="2">
    <source>
        <dbReference type="ARBA" id="ARBA00022448"/>
    </source>
</evidence>
<keyword evidence="6 8" id="KW-0472">Membrane</keyword>
<dbReference type="Gene3D" id="2.60.40.1120">
    <property type="entry name" value="Carboxypeptidase-like, regulatory domain"/>
    <property type="match status" value="1"/>
</dbReference>
<keyword evidence="2 8" id="KW-0813">Transport</keyword>
<evidence type="ECO:0000313" key="13">
    <source>
        <dbReference type="Proteomes" id="UP000266118"/>
    </source>
</evidence>
<reference evidence="12 13" key="1">
    <citation type="submission" date="2018-09" db="EMBL/GenBank/DDBJ databases">
        <title>Arachidicoccus sp. nov., a bacterium isolated from soil.</title>
        <authorList>
            <person name="Weon H.-Y."/>
            <person name="Kwon S.-W."/>
            <person name="Lee S.A."/>
        </authorList>
    </citation>
    <scope>NUCLEOTIDE SEQUENCE [LARGE SCALE GENOMIC DNA]</scope>
    <source>
        <strain evidence="12 13">KIS59-12</strain>
    </source>
</reference>
<dbReference type="InterPro" id="IPR000531">
    <property type="entry name" value="Beta-barrel_TonB"/>
</dbReference>
<dbReference type="InterPro" id="IPR037066">
    <property type="entry name" value="Plug_dom_sf"/>
</dbReference>
<evidence type="ECO:0000256" key="4">
    <source>
        <dbReference type="ARBA" id="ARBA00022692"/>
    </source>
</evidence>
<dbReference type="OrthoDB" id="9768177at2"/>
<evidence type="ECO:0000256" key="5">
    <source>
        <dbReference type="ARBA" id="ARBA00023077"/>
    </source>
</evidence>
<evidence type="ECO:0000313" key="12">
    <source>
        <dbReference type="EMBL" id="AYD47769.1"/>
    </source>
</evidence>
<dbReference type="AlphaFoldDB" id="A0A386HQ29"/>
<keyword evidence="3 8" id="KW-1134">Transmembrane beta strand</keyword>
<feature type="domain" description="TonB-dependent receptor-like beta-barrel" evidence="10">
    <location>
        <begin position="377"/>
        <end position="927"/>
    </location>
</feature>
<dbReference type="InterPro" id="IPR036942">
    <property type="entry name" value="Beta-barrel_TonB_sf"/>
</dbReference>
<evidence type="ECO:0000256" key="1">
    <source>
        <dbReference type="ARBA" id="ARBA00004571"/>
    </source>
</evidence>
<dbReference type="Gene3D" id="2.40.170.20">
    <property type="entry name" value="TonB-dependent receptor, beta-barrel domain"/>
    <property type="match status" value="1"/>
</dbReference>
<evidence type="ECO:0000259" key="11">
    <source>
        <dbReference type="Pfam" id="PF07715"/>
    </source>
</evidence>
<evidence type="ECO:0000256" key="6">
    <source>
        <dbReference type="ARBA" id="ARBA00023136"/>
    </source>
</evidence>
<dbReference type="PROSITE" id="PS52016">
    <property type="entry name" value="TONB_DEPENDENT_REC_3"/>
    <property type="match status" value="1"/>
</dbReference>
<dbReference type="InterPro" id="IPR012910">
    <property type="entry name" value="Plug_dom"/>
</dbReference>